<feature type="binding site" evidence="2">
    <location>
        <position position="188"/>
    </location>
    <ligand>
        <name>FAD</name>
        <dbReference type="ChEBI" id="CHEBI:57692"/>
    </ligand>
</feature>
<dbReference type="Proteomes" id="UP000273675">
    <property type="component" value="Unassembled WGS sequence"/>
</dbReference>
<keyword evidence="2" id="KW-0274">FAD</keyword>
<dbReference type="Pfam" id="PF04820">
    <property type="entry name" value="Trp_halogenase"/>
    <property type="match status" value="1"/>
</dbReference>
<dbReference type="GO" id="GO:0000166">
    <property type="term" value="F:nucleotide binding"/>
    <property type="evidence" value="ECO:0007669"/>
    <property type="project" value="UniProtKB-KW"/>
</dbReference>
<evidence type="ECO:0000313" key="4">
    <source>
        <dbReference type="Proteomes" id="UP000273675"/>
    </source>
</evidence>
<feature type="binding site" evidence="2">
    <location>
        <position position="349"/>
    </location>
    <ligand>
        <name>FAD</name>
        <dbReference type="ChEBI" id="CHEBI:57692"/>
    </ligand>
</feature>
<dbReference type="AlphaFoldDB" id="A0A495D506"/>
<evidence type="ECO:0000256" key="1">
    <source>
        <dbReference type="PIRSR" id="PIRSR011396-1"/>
    </source>
</evidence>
<name>A0A495D506_9PROT</name>
<feature type="binding site" evidence="2">
    <location>
        <position position="81"/>
    </location>
    <ligand>
        <name>7-chloro-L-tryptophan</name>
        <dbReference type="ChEBI" id="CHEBI:58713"/>
    </ligand>
</feature>
<evidence type="ECO:0000313" key="3">
    <source>
        <dbReference type="EMBL" id="RKQ96499.1"/>
    </source>
</evidence>
<dbReference type="SUPFAM" id="SSF51905">
    <property type="entry name" value="FAD/NAD(P)-binding domain"/>
    <property type="match status" value="1"/>
</dbReference>
<sequence>MINPKTLDQVVIVGGGSAGWMTAAALSRLIGNGHTRITLIESEAIGIVGVGEATIPPIRHFNELLGLDERDFLRATQGTIKTAIEFVDWTRPGHTYLHPFGTYGADMNAVKFHQYWLKLRQLGQAEAFGEYNLCDVAARQNRFGPVARDRQSPVSSLHWAYHFDASLYARHLRRYAEQRGVQRIEGKVVDVHQRPEDGFIASVEMESGDRIGGDLFVDCSGFRGLLIEQTLKSGFEDWTHWLPCNRAIAVSSASAGELTPFTRSTARDAGWQWRIPLQHRIGSGFVYSADHLSEDEATSVMLDNLDGEPLNTPKPIRFTTGRRKQAWIKNCVAIGLASGFLEPLESTSIHITQAGISRLMALFPDKDFDPAGITEYNRQAEYLYRHIRDFIVLHYHANERHGVPLWDHCRNMAIPETLQRKLDLFRLKGRLFRYEDELFAESSWHAVLLGQNVMPDGYDPLVDAAPEDRIIDAFRQMHQAVAGAVASMPKHQTFIDQHCRAAMTAPPA</sequence>
<dbReference type="OrthoDB" id="5695497at2"/>
<dbReference type="EMBL" id="RBIM01000004">
    <property type="protein sequence ID" value="RKQ96499.1"/>
    <property type="molecule type" value="Genomic_DNA"/>
</dbReference>
<keyword evidence="2" id="KW-0547">Nucleotide-binding</keyword>
<feature type="binding site" evidence="2">
    <location>
        <position position="345"/>
    </location>
    <ligand>
        <name>L-tryptophan</name>
        <dbReference type="ChEBI" id="CHEBI:57912"/>
    </ligand>
</feature>
<dbReference type="InterPro" id="IPR036188">
    <property type="entry name" value="FAD/NAD-bd_sf"/>
</dbReference>
<gene>
    <name evidence="3" type="ORF">C7435_1829</name>
</gene>
<dbReference type="PANTHER" id="PTHR43747">
    <property type="entry name" value="FAD-BINDING PROTEIN"/>
    <property type="match status" value="1"/>
</dbReference>
<evidence type="ECO:0000256" key="2">
    <source>
        <dbReference type="PIRSR" id="PIRSR011396-2"/>
    </source>
</evidence>
<accession>A0A495D506</accession>
<dbReference type="PIRSF" id="PIRSF011396">
    <property type="entry name" value="Trp_halogenase"/>
    <property type="match status" value="1"/>
</dbReference>
<proteinExistence type="predicted"/>
<protein>
    <submittedName>
        <fullName evidence="3">Tryptophan halogenase</fullName>
    </submittedName>
</protein>
<comment type="caution">
    <text evidence="3">The sequence shown here is derived from an EMBL/GenBank/DDBJ whole genome shotgun (WGS) entry which is preliminary data.</text>
</comment>
<reference evidence="3 4" key="1">
    <citation type="submission" date="2018-10" db="EMBL/GenBank/DDBJ databases">
        <title>Genomic Encyclopedia of Type Strains, Phase IV (KMG-IV): sequencing the most valuable type-strain genomes for metagenomic binning, comparative biology and taxonomic classification.</title>
        <authorList>
            <person name="Goeker M."/>
        </authorList>
    </citation>
    <scope>NUCLEOTIDE SEQUENCE [LARGE SCALE GENOMIC DNA]</scope>
    <source>
        <strain evidence="3 4">DSM 4734</strain>
    </source>
</reference>
<dbReference type="InterPro" id="IPR006905">
    <property type="entry name" value="Flavin_halogenase"/>
</dbReference>
<dbReference type="RefSeq" id="WP_121211035.1">
    <property type="nucleotide sequence ID" value="NZ_RBIM01000004.1"/>
</dbReference>
<feature type="binding site" evidence="2">
    <location>
        <begin position="15"/>
        <end position="18"/>
    </location>
    <ligand>
        <name>FAD</name>
        <dbReference type="ChEBI" id="CHEBI:57692"/>
    </ligand>
</feature>
<dbReference type="InterPro" id="IPR033856">
    <property type="entry name" value="Trp_halogen"/>
</dbReference>
<feature type="binding site" evidence="2">
    <location>
        <position position="336"/>
    </location>
    <ligand>
        <name>FAD</name>
        <dbReference type="ChEBI" id="CHEBI:57692"/>
    </ligand>
</feature>
<feature type="active site" evidence="1">
    <location>
        <position position="81"/>
    </location>
</feature>
<dbReference type="Gene3D" id="3.50.50.60">
    <property type="entry name" value="FAD/NAD(P)-binding domain"/>
    <property type="match status" value="1"/>
</dbReference>
<keyword evidence="2" id="KW-0285">Flavoprotein</keyword>
<dbReference type="GO" id="GO:0004497">
    <property type="term" value="F:monooxygenase activity"/>
    <property type="evidence" value="ECO:0007669"/>
    <property type="project" value="InterPro"/>
</dbReference>
<dbReference type="InterPro" id="IPR050816">
    <property type="entry name" value="Flavin-dep_Halogenase_NPB"/>
</dbReference>
<organism evidence="3 4">
    <name type="scientific">Maricaulis maris</name>
    <dbReference type="NCBI Taxonomy" id="74318"/>
    <lineage>
        <taxon>Bacteria</taxon>
        <taxon>Pseudomonadati</taxon>
        <taxon>Pseudomonadota</taxon>
        <taxon>Alphaproteobacteria</taxon>
        <taxon>Maricaulales</taxon>
        <taxon>Maricaulaceae</taxon>
        <taxon>Maricaulis</taxon>
    </lineage>
</organism>
<dbReference type="PANTHER" id="PTHR43747:SF4">
    <property type="entry name" value="FLAVIN-DEPENDENT TRYPTOPHAN HALOGENASE"/>
    <property type="match status" value="1"/>
</dbReference>